<evidence type="ECO:0000313" key="2">
    <source>
        <dbReference type="EMBL" id="MDA0183720.1"/>
    </source>
</evidence>
<evidence type="ECO:0000256" key="1">
    <source>
        <dbReference type="SAM" id="Phobius"/>
    </source>
</evidence>
<feature type="transmembrane region" description="Helical" evidence="1">
    <location>
        <begin position="147"/>
        <end position="168"/>
    </location>
</feature>
<dbReference type="Pfam" id="PF14808">
    <property type="entry name" value="TMEM164"/>
    <property type="match status" value="1"/>
</dbReference>
<feature type="transmembrane region" description="Helical" evidence="1">
    <location>
        <begin position="87"/>
        <end position="106"/>
    </location>
</feature>
<sequence length="215" mass="23046">MRQFSVEHLVVLALTVAAIVVAIKAPKAIPPKVLAVAIGGAFAIEFAVRATDGSWNWGFDLPLHLSDVVSLLAPVALWTRKPLLVEVLYFWALTASLQAVITPDLYQTVPSVFFFTYFLTHSGAVIAACLLVFGLKLKPRPGAVKRVFGVTLGMAAAAGLGDVLTGGNYMYLRAKPSQASLLDQMGPWPLYIVIAAVIAVILFAALDRLARSPRC</sequence>
<dbReference type="Proteomes" id="UP001147653">
    <property type="component" value="Unassembled WGS sequence"/>
</dbReference>
<protein>
    <submittedName>
        <fullName evidence="2">TIGR02206 family membrane protein</fullName>
    </submittedName>
</protein>
<dbReference type="InterPro" id="IPR011737">
    <property type="entry name" value="CHP02206_TP0381"/>
</dbReference>
<proteinExistence type="predicted"/>
<evidence type="ECO:0000313" key="3">
    <source>
        <dbReference type="Proteomes" id="UP001147653"/>
    </source>
</evidence>
<feature type="transmembrane region" description="Helical" evidence="1">
    <location>
        <begin position="112"/>
        <end position="135"/>
    </location>
</feature>
<keyword evidence="1" id="KW-0472">Membrane</keyword>
<feature type="transmembrane region" description="Helical" evidence="1">
    <location>
        <begin position="6"/>
        <end position="26"/>
    </location>
</feature>
<reference evidence="2" key="1">
    <citation type="submission" date="2022-10" db="EMBL/GenBank/DDBJ databases">
        <title>The WGS of Solirubrobacter phytolaccae KCTC 29190.</title>
        <authorList>
            <person name="Jiang Z."/>
        </authorList>
    </citation>
    <scope>NUCLEOTIDE SEQUENCE</scope>
    <source>
        <strain evidence="2">KCTC 29190</strain>
    </source>
</reference>
<accession>A0A9X3NEY4</accession>
<gene>
    <name evidence="2" type="ORF">OJ997_25655</name>
</gene>
<dbReference type="EMBL" id="JAPDDP010000059">
    <property type="protein sequence ID" value="MDA0183720.1"/>
    <property type="molecule type" value="Genomic_DNA"/>
</dbReference>
<dbReference type="AlphaFoldDB" id="A0A9X3NEY4"/>
<keyword evidence="3" id="KW-1185">Reference proteome</keyword>
<dbReference type="RefSeq" id="WP_270028134.1">
    <property type="nucleotide sequence ID" value="NZ_JAPDDP010000059.1"/>
</dbReference>
<feature type="transmembrane region" description="Helical" evidence="1">
    <location>
        <begin position="188"/>
        <end position="206"/>
    </location>
</feature>
<dbReference type="NCBIfam" id="TIGR02206">
    <property type="entry name" value="intg_mem_TP0381"/>
    <property type="match status" value="1"/>
</dbReference>
<name>A0A9X3NEY4_9ACTN</name>
<keyword evidence="1" id="KW-0812">Transmembrane</keyword>
<keyword evidence="1" id="KW-1133">Transmembrane helix</keyword>
<comment type="caution">
    <text evidence="2">The sequence shown here is derived from an EMBL/GenBank/DDBJ whole genome shotgun (WGS) entry which is preliminary data.</text>
</comment>
<organism evidence="2 3">
    <name type="scientific">Solirubrobacter phytolaccae</name>
    <dbReference type="NCBI Taxonomy" id="1404360"/>
    <lineage>
        <taxon>Bacteria</taxon>
        <taxon>Bacillati</taxon>
        <taxon>Actinomycetota</taxon>
        <taxon>Thermoleophilia</taxon>
        <taxon>Solirubrobacterales</taxon>
        <taxon>Solirubrobacteraceae</taxon>
        <taxon>Solirubrobacter</taxon>
    </lineage>
</organism>